<comment type="caution">
    <text evidence="1">The sequence shown here is derived from an EMBL/GenBank/DDBJ whole genome shotgun (WGS) entry which is preliminary data.</text>
</comment>
<dbReference type="Proteomes" id="UP000005396">
    <property type="component" value="Unassembled WGS sequence"/>
</dbReference>
<sequence length="59" mass="6874">MHGNRNDQKENEEMNLKICKKTWLSVSIPILVLESIRRGNRKKHYVRQISRVGELGGNV</sequence>
<dbReference type="HOGENOM" id="CLU_2952125_0_0_9"/>
<dbReference type="AlphaFoldDB" id="A8S3X0"/>
<reference evidence="1 2" key="2">
    <citation type="submission" date="2007-09" db="EMBL/GenBank/DDBJ databases">
        <title>Draft genome sequence of Clostridium bolteae (ATCC BAA-613).</title>
        <authorList>
            <person name="Sudarsanam P."/>
            <person name="Ley R."/>
            <person name="Guruge J."/>
            <person name="Turnbaugh P.J."/>
            <person name="Mahowald M."/>
            <person name="Liep D."/>
            <person name="Gordon J."/>
        </authorList>
    </citation>
    <scope>NUCLEOTIDE SEQUENCE [LARGE SCALE GENOMIC DNA]</scope>
    <source>
        <strain evidence="2">ATCC BAA-613 / DSM 15670 / CCUG 46953 / JCM 12243 / WAL 16351</strain>
    </source>
</reference>
<organism evidence="1 2">
    <name type="scientific">Enterocloster bolteae (strain ATCC BAA-613 / DSM 15670 / CCUG 46953 / JCM 12243 / WAL 16351)</name>
    <name type="common">Clostridium bolteae</name>
    <dbReference type="NCBI Taxonomy" id="411902"/>
    <lineage>
        <taxon>Bacteria</taxon>
        <taxon>Bacillati</taxon>
        <taxon>Bacillota</taxon>
        <taxon>Clostridia</taxon>
        <taxon>Lachnospirales</taxon>
        <taxon>Lachnospiraceae</taxon>
        <taxon>Enterocloster</taxon>
    </lineage>
</organism>
<dbReference type="PaxDb" id="411902-CLOBOL_06747"/>
<dbReference type="EMBL" id="ABCC02000057">
    <property type="protein sequence ID" value="EDP13115.1"/>
    <property type="molecule type" value="Genomic_DNA"/>
</dbReference>
<protein>
    <submittedName>
        <fullName evidence="1">Uncharacterized protein</fullName>
    </submittedName>
</protein>
<name>A8S3X0_ENTBW</name>
<evidence type="ECO:0000313" key="1">
    <source>
        <dbReference type="EMBL" id="EDP13115.1"/>
    </source>
</evidence>
<accession>A8S3X0</accession>
<reference evidence="1 2" key="1">
    <citation type="submission" date="2007-08" db="EMBL/GenBank/DDBJ databases">
        <authorList>
            <person name="Fulton L."/>
            <person name="Clifton S."/>
            <person name="Fulton B."/>
            <person name="Xu J."/>
            <person name="Minx P."/>
            <person name="Pepin K.H."/>
            <person name="Johnson M."/>
            <person name="Thiruvilangam P."/>
            <person name="Bhonagiri V."/>
            <person name="Nash W.E."/>
            <person name="Mardis E.R."/>
            <person name="Wilson R.K."/>
        </authorList>
    </citation>
    <scope>NUCLEOTIDE SEQUENCE [LARGE SCALE GENOMIC DNA]</scope>
    <source>
        <strain evidence="2">ATCC BAA-613 / DSM 15670 / CCUG 46953 / JCM 12243 / WAL 16351</strain>
    </source>
</reference>
<gene>
    <name evidence="1" type="ORF">CLOBOL_06747</name>
</gene>
<proteinExistence type="predicted"/>
<evidence type="ECO:0000313" key="2">
    <source>
        <dbReference type="Proteomes" id="UP000005396"/>
    </source>
</evidence>